<dbReference type="InterPro" id="IPR036908">
    <property type="entry name" value="RlpA-like_sf"/>
</dbReference>
<keyword evidence="4" id="KW-1185">Reference proteome</keyword>
<dbReference type="InterPro" id="IPR009009">
    <property type="entry name" value="RlpA-like_DPBB"/>
</dbReference>
<feature type="non-terminal residue" evidence="3">
    <location>
        <position position="1"/>
    </location>
</feature>
<dbReference type="Proteomes" id="UP000789375">
    <property type="component" value="Unassembled WGS sequence"/>
</dbReference>
<dbReference type="PANTHER" id="PTHR31836:SF21">
    <property type="entry name" value="EXPANSIN-LIKE PROTEIN 7"/>
    <property type="match status" value="1"/>
</dbReference>
<evidence type="ECO:0000313" key="4">
    <source>
        <dbReference type="Proteomes" id="UP000789375"/>
    </source>
</evidence>
<organism evidence="3 4">
    <name type="scientific">Funneliformis mosseae</name>
    <name type="common">Endomycorrhizal fungus</name>
    <name type="synonym">Glomus mosseae</name>
    <dbReference type="NCBI Taxonomy" id="27381"/>
    <lineage>
        <taxon>Eukaryota</taxon>
        <taxon>Fungi</taxon>
        <taxon>Fungi incertae sedis</taxon>
        <taxon>Mucoromycota</taxon>
        <taxon>Glomeromycotina</taxon>
        <taxon>Glomeromycetes</taxon>
        <taxon>Glomerales</taxon>
        <taxon>Glomeraceae</taxon>
        <taxon>Funneliformis</taxon>
    </lineage>
</organism>
<reference evidence="3" key="1">
    <citation type="submission" date="2021-06" db="EMBL/GenBank/DDBJ databases">
        <authorList>
            <person name="Kallberg Y."/>
            <person name="Tangrot J."/>
            <person name="Rosling A."/>
        </authorList>
    </citation>
    <scope>NUCLEOTIDE SEQUENCE</scope>
    <source>
        <strain evidence="3">87-6 pot B 2015</strain>
    </source>
</reference>
<evidence type="ECO:0000259" key="2">
    <source>
        <dbReference type="Pfam" id="PF03330"/>
    </source>
</evidence>
<evidence type="ECO:0000313" key="3">
    <source>
        <dbReference type="EMBL" id="CAG8582106.1"/>
    </source>
</evidence>
<dbReference type="EMBL" id="CAJVPP010001993">
    <property type="protein sequence ID" value="CAG8582106.1"/>
    <property type="molecule type" value="Genomic_DNA"/>
</dbReference>
<dbReference type="Pfam" id="PF03330">
    <property type="entry name" value="DPBB_1"/>
    <property type="match status" value="1"/>
</dbReference>
<dbReference type="PANTHER" id="PTHR31836">
    <property type="match status" value="1"/>
</dbReference>
<dbReference type="CDD" id="cd22191">
    <property type="entry name" value="DPBB_RlpA_EXP_N-like"/>
    <property type="match status" value="1"/>
</dbReference>
<feature type="domain" description="RlpA-like protein double-psi beta-barrel" evidence="2">
    <location>
        <begin position="43"/>
        <end position="106"/>
    </location>
</feature>
<name>A0A9N9C0B1_FUNMO</name>
<keyword evidence="1" id="KW-0732">Signal</keyword>
<dbReference type="AlphaFoldDB" id="A0A9N9C0B1"/>
<evidence type="ECO:0000256" key="1">
    <source>
        <dbReference type="ARBA" id="ARBA00022729"/>
    </source>
</evidence>
<dbReference type="SUPFAM" id="SSF50685">
    <property type="entry name" value="Barwin-like endoglucanases"/>
    <property type="match status" value="1"/>
</dbReference>
<accession>A0A9N9C0B1</accession>
<dbReference type="InterPro" id="IPR051477">
    <property type="entry name" value="Expansin_CellWall"/>
</dbReference>
<proteinExistence type="predicted"/>
<sequence length="110" mass="11711">DGEPGIDMNGEGDGTYYDPGVGIGACGWQNYDHEFVAALNAPQYGKFANPADSPICGKCIKVTGPKGSVNVKLVDKCPICKHGDIDMTSKAFEKIADIDDGRVKITWEAC</sequence>
<dbReference type="Gene3D" id="2.40.40.10">
    <property type="entry name" value="RlpA-like domain"/>
    <property type="match status" value="1"/>
</dbReference>
<comment type="caution">
    <text evidence="3">The sequence shown here is derived from an EMBL/GenBank/DDBJ whole genome shotgun (WGS) entry which is preliminary data.</text>
</comment>
<gene>
    <name evidence="3" type="ORF">FMOSSE_LOCUS7999</name>
</gene>
<protein>
    <submittedName>
        <fullName evidence="3">2354_t:CDS:1</fullName>
    </submittedName>
</protein>